<name>A0ABV4KH57_9FLAO</name>
<dbReference type="PANTHER" id="PTHR40045">
    <property type="entry name" value="YCGG FAMILY PROTEIN"/>
    <property type="match status" value="1"/>
</dbReference>
<dbReference type="PANTHER" id="PTHR40045:SF1">
    <property type="entry name" value="YQCI_YCGG FAMILY PROTEIN"/>
    <property type="match status" value="1"/>
</dbReference>
<gene>
    <name evidence="1" type="primary">gntA</name>
    <name evidence="1" type="ORF">QO192_12165</name>
</gene>
<sequence>MDTAIVDTTELGTIEKEFKDFIINKNHPCIMANTVFRMDKYHLKVYDDITSDEVIEPILNDVAEYLESYDFESNMFESLIISFKENNFKSEAEFEKALWNFLQKLHNHDDAEWDPNVSKDPSDSNFSFSIKGKAFYIVGMHPESSRLARRAPYCTVVFNLHWQFEKLREMGTYQSVKKRIRWRDKALQGSINPVLQDFAEDSETKQYSGREVESTWKCPFHNKNN</sequence>
<accession>A0ABV4KH57</accession>
<dbReference type="NCBIfam" id="NF041366">
    <property type="entry name" value="GntA_guanitoxin"/>
    <property type="match status" value="1"/>
</dbReference>
<proteinExistence type="predicted"/>
<dbReference type="Pfam" id="PF08892">
    <property type="entry name" value="YqcI_YcgG"/>
    <property type="match status" value="1"/>
</dbReference>
<organism evidence="1 2">
    <name type="scientific">Flavobacterium frigidarium</name>
    <dbReference type="NCBI Taxonomy" id="99286"/>
    <lineage>
        <taxon>Bacteria</taxon>
        <taxon>Pseudomonadati</taxon>
        <taxon>Bacteroidota</taxon>
        <taxon>Flavobacteriia</taxon>
        <taxon>Flavobacteriales</taxon>
        <taxon>Flavobacteriaceae</taxon>
        <taxon>Flavobacterium</taxon>
    </lineage>
</organism>
<dbReference type="RefSeq" id="WP_371570969.1">
    <property type="nucleotide sequence ID" value="NZ_JASMRN010000009.1"/>
</dbReference>
<dbReference type="Proteomes" id="UP001568894">
    <property type="component" value="Unassembled WGS sequence"/>
</dbReference>
<evidence type="ECO:0000313" key="2">
    <source>
        <dbReference type="Proteomes" id="UP001568894"/>
    </source>
</evidence>
<protein>
    <submittedName>
        <fullName evidence="1">Guanitoxin biosynthesis heme-dependent pre-guanitoxin N-hydroxylase GntA</fullName>
    </submittedName>
</protein>
<dbReference type="EMBL" id="JASMRN010000009">
    <property type="protein sequence ID" value="MEZ7516035.1"/>
    <property type="molecule type" value="Genomic_DNA"/>
</dbReference>
<keyword evidence="2" id="KW-1185">Reference proteome</keyword>
<comment type="caution">
    <text evidence="1">The sequence shown here is derived from an EMBL/GenBank/DDBJ whole genome shotgun (WGS) entry which is preliminary data.</text>
</comment>
<dbReference type="InterPro" id="IPR014988">
    <property type="entry name" value="Uncharacterised_YqcI/YcgG"/>
</dbReference>
<evidence type="ECO:0000313" key="1">
    <source>
        <dbReference type="EMBL" id="MEZ7516035.1"/>
    </source>
</evidence>
<reference evidence="1 2" key="1">
    <citation type="submission" date="2023-05" db="EMBL/GenBank/DDBJ databases">
        <title>Adaptations of aquatic viruses from atmosphere-close ecosystems of the Central Arctic Ocean.</title>
        <authorList>
            <person name="Rahlff J."/>
            <person name="Holmfeldt K."/>
        </authorList>
    </citation>
    <scope>NUCLEOTIDE SEQUENCE [LARGE SCALE GENOMIC DNA]</scope>
    <source>
        <strain evidence="1 2">Arc14</strain>
    </source>
</reference>